<evidence type="ECO:0008006" key="4">
    <source>
        <dbReference type="Google" id="ProtNLM"/>
    </source>
</evidence>
<evidence type="ECO:0000256" key="1">
    <source>
        <dbReference type="SAM" id="Phobius"/>
    </source>
</evidence>
<sequence>MWSGIWFITNILFVVSIIAFLFAHRTVTEGRRMEVGAVRLAASIRVRTMFGIVSIVMFAAMALSFVINMKVNG</sequence>
<accession>A0ABR8MRW8</accession>
<keyword evidence="1" id="KW-0472">Membrane</keyword>
<dbReference type="EMBL" id="JACXZA010000002">
    <property type="protein sequence ID" value="MBD3918663.1"/>
    <property type="molecule type" value="Genomic_DNA"/>
</dbReference>
<proteinExistence type="predicted"/>
<name>A0ABR8MRW8_9BACL</name>
<gene>
    <name evidence="2" type="ORF">H8B09_07875</name>
</gene>
<dbReference type="Proteomes" id="UP000609346">
    <property type="component" value="Unassembled WGS sequence"/>
</dbReference>
<feature type="transmembrane region" description="Helical" evidence="1">
    <location>
        <begin position="44"/>
        <end position="67"/>
    </location>
</feature>
<keyword evidence="1" id="KW-1133">Transmembrane helix</keyword>
<dbReference type="RefSeq" id="WP_191202978.1">
    <property type="nucleotide sequence ID" value="NZ_JACXZA010000002.1"/>
</dbReference>
<comment type="caution">
    <text evidence="2">The sequence shown here is derived from an EMBL/GenBank/DDBJ whole genome shotgun (WGS) entry which is preliminary data.</text>
</comment>
<evidence type="ECO:0000313" key="3">
    <source>
        <dbReference type="Proteomes" id="UP000609346"/>
    </source>
</evidence>
<protein>
    <recommendedName>
        <fullName evidence="4">ABC transporter permease</fullName>
    </recommendedName>
</protein>
<feature type="transmembrane region" description="Helical" evidence="1">
    <location>
        <begin position="6"/>
        <end position="23"/>
    </location>
</feature>
<keyword evidence="1" id="KW-0812">Transmembrane</keyword>
<reference evidence="2 3" key="1">
    <citation type="submission" date="2020-09" db="EMBL/GenBank/DDBJ databases">
        <title>Paenibacillus sp. strain PR3 16S rRNA gene Genome sequencing and assembly.</title>
        <authorList>
            <person name="Kim J."/>
        </authorList>
    </citation>
    <scope>NUCLEOTIDE SEQUENCE [LARGE SCALE GENOMIC DNA]</scope>
    <source>
        <strain evidence="2 3">PR3</strain>
    </source>
</reference>
<organism evidence="2 3">
    <name type="scientific">Paenibacillus terricola</name>
    <dbReference type="NCBI Taxonomy" id="2763503"/>
    <lineage>
        <taxon>Bacteria</taxon>
        <taxon>Bacillati</taxon>
        <taxon>Bacillota</taxon>
        <taxon>Bacilli</taxon>
        <taxon>Bacillales</taxon>
        <taxon>Paenibacillaceae</taxon>
        <taxon>Paenibacillus</taxon>
    </lineage>
</organism>
<keyword evidence="3" id="KW-1185">Reference proteome</keyword>
<evidence type="ECO:0000313" key="2">
    <source>
        <dbReference type="EMBL" id="MBD3918663.1"/>
    </source>
</evidence>